<dbReference type="Proteomes" id="UP000176998">
    <property type="component" value="Unassembled WGS sequence"/>
</dbReference>
<name>A0A1G4BP90_9PEZI</name>
<sequence>MILPHAAVRSAPSAFAGCAPPVYRFALTTNGQSIFSPRGYSPQLGFRRAGLLLGIGSDDSNEDVMTTHWNSMLDSTRKLNLTHESLITSDKPSSTDWKLLDRNNTVIFMTALKFNI</sequence>
<dbReference type="EMBL" id="MJBS01000008">
    <property type="protein sequence ID" value="OHF03113.1"/>
    <property type="molecule type" value="Genomic_DNA"/>
</dbReference>
<evidence type="ECO:0000313" key="3">
    <source>
        <dbReference type="Proteomes" id="UP000176998"/>
    </source>
</evidence>
<dbReference type="InterPro" id="IPR041524">
    <property type="entry name" value="GH131_N"/>
</dbReference>
<gene>
    <name evidence="2" type="ORF">CORC01_01497</name>
</gene>
<reference evidence="2 3" key="1">
    <citation type="submission" date="2016-09" db="EMBL/GenBank/DDBJ databases">
        <authorList>
            <person name="Capua I."/>
            <person name="De Benedictis P."/>
            <person name="Joannis T."/>
            <person name="Lombin L.H."/>
            <person name="Cattoli G."/>
        </authorList>
    </citation>
    <scope>NUCLEOTIDE SEQUENCE [LARGE SCALE GENOMIC DNA]</scope>
    <source>
        <strain evidence="2 3">IMI 309357</strain>
    </source>
</reference>
<dbReference type="Gene3D" id="2.60.120.1160">
    <property type="match status" value="1"/>
</dbReference>
<comment type="caution">
    <text evidence="2">The sequence shown here is derived from an EMBL/GenBank/DDBJ whole genome shotgun (WGS) entry which is preliminary data.</text>
</comment>
<evidence type="ECO:0000313" key="2">
    <source>
        <dbReference type="EMBL" id="OHF03113.1"/>
    </source>
</evidence>
<protein>
    <recommendedName>
        <fullName evidence="1">Glycoside hydrolase 131 catalytic N-terminal domain-containing protein</fullName>
    </recommendedName>
</protein>
<keyword evidence="3" id="KW-1185">Reference proteome</keyword>
<dbReference type="AlphaFoldDB" id="A0A1G4BP90"/>
<evidence type="ECO:0000259" key="1">
    <source>
        <dbReference type="Pfam" id="PF18271"/>
    </source>
</evidence>
<feature type="domain" description="Glycoside hydrolase 131 catalytic N-terminal" evidence="1">
    <location>
        <begin position="25"/>
        <end position="84"/>
    </location>
</feature>
<dbReference type="RefSeq" id="XP_022480251.1">
    <property type="nucleotide sequence ID" value="XM_022613152.1"/>
</dbReference>
<dbReference type="OrthoDB" id="5283326at2759"/>
<proteinExistence type="predicted"/>
<accession>A0A1G4BP90</accession>
<organism evidence="2 3">
    <name type="scientific">Colletotrichum orchidophilum</name>
    <dbReference type="NCBI Taxonomy" id="1209926"/>
    <lineage>
        <taxon>Eukaryota</taxon>
        <taxon>Fungi</taxon>
        <taxon>Dikarya</taxon>
        <taxon>Ascomycota</taxon>
        <taxon>Pezizomycotina</taxon>
        <taxon>Sordariomycetes</taxon>
        <taxon>Hypocreomycetidae</taxon>
        <taxon>Glomerellales</taxon>
        <taxon>Glomerellaceae</taxon>
        <taxon>Colletotrichum</taxon>
    </lineage>
</organism>
<dbReference type="GeneID" id="34554662"/>
<dbReference type="Pfam" id="PF18271">
    <property type="entry name" value="GH131_N"/>
    <property type="match status" value="1"/>
</dbReference>